<dbReference type="EMBL" id="WTVM01000017">
    <property type="protein sequence ID" value="NMG02211.1"/>
    <property type="molecule type" value="Genomic_DNA"/>
</dbReference>
<dbReference type="RefSeq" id="WP_168987001.1">
    <property type="nucleotide sequence ID" value="NZ_CAWPHM010000088.1"/>
</dbReference>
<gene>
    <name evidence="1" type="ORF">GPA21_04400</name>
</gene>
<evidence type="ECO:0000313" key="1">
    <source>
        <dbReference type="EMBL" id="NMG02211.1"/>
    </source>
</evidence>
<proteinExistence type="predicted"/>
<protein>
    <submittedName>
        <fullName evidence="1">Uncharacterized protein</fullName>
    </submittedName>
</protein>
<organism evidence="1 2">
    <name type="scientific">Azoarcus taiwanensis</name>
    <dbReference type="NCBI Taxonomy" id="666964"/>
    <lineage>
        <taxon>Bacteria</taxon>
        <taxon>Pseudomonadati</taxon>
        <taxon>Pseudomonadota</taxon>
        <taxon>Betaproteobacteria</taxon>
        <taxon>Rhodocyclales</taxon>
        <taxon>Zoogloeaceae</taxon>
        <taxon>Azoarcus</taxon>
    </lineage>
</organism>
<comment type="caution">
    <text evidence="1">The sequence shown here is derived from an EMBL/GenBank/DDBJ whole genome shotgun (WGS) entry which is preliminary data.</text>
</comment>
<reference evidence="1" key="1">
    <citation type="submission" date="2019-12" db="EMBL/GenBank/DDBJ databases">
        <title>Comparative genomics gives insights into the taxonomy of the Azoarcus-Aromatoleum group and reveals separate origins of nif in the plant-associated Azoarcus and non-plant-associated Aromatoleum sub-groups.</title>
        <authorList>
            <person name="Lafos M."/>
            <person name="Maluk M."/>
            <person name="Batista M."/>
            <person name="Junghare M."/>
            <person name="Carmona M."/>
            <person name="Faoro H."/>
            <person name="Cruz L.M."/>
            <person name="Battistoni F."/>
            <person name="De Souza E."/>
            <person name="Pedrosa F."/>
            <person name="Chen W.-M."/>
            <person name="Poole P.S."/>
            <person name="Dixon R.A."/>
            <person name="James E.K."/>
        </authorList>
    </citation>
    <scope>NUCLEOTIDE SEQUENCE</scope>
    <source>
        <strain evidence="1">NSC3</strain>
    </source>
</reference>
<name>A0A972J7U9_9RHOO</name>
<evidence type="ECO:0000313" key="2">
    <source>
        <dbReference type="Proteomes" id="UP000599523"/>
    </source>
</evidence>
<accession>A0A972J7U9</accession>
<dbReference type="AlphaFoldDB" id="A0A972J7U9"/>
<sequence length="89" mass="10212">MLSLTDCLDFIDLDRATVEIIAEHEHLPTVVATELGDKLLATQKGIYRIHEMHRNLIAIAAEKGSLAREKELRQLYAAFTRKYPMPRHL</sequence>
<keyword evidence="2" id="KW-1185">Reference proteome</keyword>
<dbReference type="Proteomes" id="UP000599523">
    <property type="component" value="Unassembled WGS sequence"/>
</dbReference>